<evidence type="ECO:0000313" key="2">
    <source>
        <dbReference type="Proteomes" id="UP000599109"/>
    </source>
</evidence>
<organism evidence="1 2">
    <name type="scientific">Ramlibacter monticola</name>
    <dbReference type="NCBI Taxonomy" id="1926872"/>
    <lineage>
        <taxon>Bacteria</taxon>
        <taxon>Pseudomonadati</taxon>
        <taxon>Pseudomonadota</taxon>
        <taxon>Betaproteobacteria</taxon>
        <taxon>Burkholderiales</taxon>
        <taxon>Comamonadaceae</taxon>
        <taxon>Ramlibacter</taxon>
    </lineage>
</organism>
<proteinExistence type="predicted"/>
<dbReference type="SUPFAM" id="SSF56059">
    <property type="entry name" value="Glutathione synthetase ATP-binding domain-like"/>
    <property type="match status" value="1"/>
</dbReference>
<accession>A0A936Z195</accession>
<comment type="caution">
    <text evidence="1">The sequence shown here is derived from an EMBL/GenBank/DDBJ whole genome shotgun (WGS) entry which is preliminary data.</text>
</comment>
<evidence type="ECO:0000313" key="1">
    <source>
        <dbReference type="EMBL" id="MBL0393039.1"/>
    </source>
</evidence>
<dbReference type="Proteomes" id="UP000599109">
    <property type="component" value="Unassembled WGS sequence"/>
</dbReference>
<sequence>MNIALNHFAAMQRWVTGNAAEATLDMSNLSVEVKCRGRYYRMYPTFQAIVHGRLTHLPNLTADARGFGGWRPYRAVTHPHSTDKALFKAHLAEAGLRSPATWDVQRATPDHDYVLKARRGSFGQGLHGPFRANAPVPQGIEIARDGGFFAEQFVPGRMLKVWYWGARPFFAHMQEFPAILGDGRNTVEALLRARIAAAQSSWGNFAQKPVVMACLAFQGIGPQDVLEGGRSAWFDYRYGQLYPTSFGATPVSDNQIDPLAQLTGTQLLDQGRALARLLQQAFPAPLLITVDGILDREGRIWWLEMNTNSLVPPEAYEVMFADLFG</sequence>
<reference evidence="1 2" key="1">
    <citation type="journal article" date="2017" name="Int. J. Syst. Evol. Microbiol.">
        <title>Ramlibacter monticola sp. nov., isolated from forest soil.</title>
        <authorList>
            <person name="Chaudhary D.K."/>
            <person name="Kim J."/>
        </authorList>
    </citation>
    <scope>NUCLEOTIDE SEQUENCE [LARGE SCALE GENOMIC DNA]</scope>
    <source>
        <strain evidence="1 2">KACC 19175</strain>
    </source>
</reference>
<dbReference type="EMBL" id="JAEQNE010000004">
    <property type="protein sequence ID" value="MBL0393039.1"/>
    <property type="molecule type" value="Genomic_DNA"/>
</dbReference>
<dbReference type="AlphaFoldDB" id="A0A936Z195"/>
<name>A0A936Z195_9BURK</name>
<protein>
    <recommendedName>
        <fullName evidence="3">ATP-grasp domain-containing protein</fullName>
    </recommendedName>
</protein>
<gene>
    <name evidence="1" type="ORF">JJ685_18010</name>
</gene>
<evidence type="ECO:0008006" key="3">
    <source>
        <dbReference type="Google" id="ProtNLM"/>
    </source>
</evidence>
<dbReference type="RefSeq" id="WP_201675698.1">
    <property type="nucleotide sequence ID" value="NZ_JAEQNE010000004.1"/>
</dbReference>
<keyword evidence="2" id="KW-1185">Reference proteome</keyword>